<feature type="transmembrane region" description="Helical" evidence="6">
    <location>
        <begin position="32"/>
        <end position="49"/>
    </location>
</feature>
<evidence type="ECO:0000256" key="1">
    <source>
        <dbReference type="ARBA" id="ARBA00004370"/>
    </source>
</evidence>
<keyword evidence="3 6" id="KW-0812">Transmembrane</keyword>
<gene>
    <name evidence="7" type="ORF">DS031_18975</name>
</gene>
<evidence type="ECO:0000256" key="6">
    <source>
        <dbReference type="SAM" id="Phobius"/>
    </source>
</evidence>
<dbReference type="AlphaFoldDB" id="A0A366XPI7"/>
<evidence type="ECO:0000256" key="2">
    <source>
        <dbReference type="ARBA" id="ARBA00009530"/>
    </source>
</evidence>
<evidence type="ECO:0000256" key="3">
    <source>
        <dbReference type="ARBA" id="ARBA00022692"/>
    </source>
</evidence>
<keyword evidence="5 6" id="KW-0472">Membrane</keyword>
<organism evidence="7 8">
    <name type="scientific">Bacillus taeanensis</name>
    <dbReference type="NCBI Taxonomy" id="273032"/>
    <lineage>
        <taxon>Bacteria</taxon>
        <taxon>Bacillati</taxon>
        <taxon>Bacillota</taxon>
        <taxon>Bacilli</taxon>
        <taxon>Bacillales</taxon>
        <taxon>Bacillaceae</taxon>
        <taxon>Bacillus</taxon>
    </lineage>
</organism>
<dbReference type="RefSeq" id="WP_113807624.1">
    <property type="nucleotide sequence ID" value="NZ_QOCW01000026.1"/>
</dbReference>
<evidence type="ECO:0000313" key="8">
    <source>
        <dbReference type="Proteomes" id="UP000253314"/>
    </source>
</evidence>
<dbReference type="OrthoDB" id="2692128at2"/>
<keyword evidence="4 6" id="KW-1133">Transmembrane helix</keyword>
<dbReference type="EMBL" id="QOCW01000026">
    <property type="protein sequence ID" value="RBW68022.1"/>
    <property type="molecule type" value="Genomic_DNA"/>
</dbReference>
<comment type="caution">
    <text evidence="7">The sequence shown here is derived from an EMBL/GenBank/DDBJ whole genome shotgun (WGS) entry which is preliminary data.</text>
</comment>
<proteinExistence type="inferred from homology"/>
<dbReference type="PANTHER" id="PTHR21659:SF42">
    <property type="entry name" value="UPF0057 MEMBRANE PROTEIN ZK632.10-RELATED"/>
    <property type="match status" value="1"/>
</dbReference>
<keyword evidence="8" id="KW-1185">Reference proteome</keyword>
<protein>
    <submittedName>
        <fullName evidence="7">YqaE/Pmp3 family membrane protein</fullName>
    </submittedName>
</protein>
<sequence>MLKYILAILLPPLAVFMSGSMGKTLLNVVLTIIGWIPGAIHALLVVHNNNRAAI</sequence>
<evidence type="ECO:0000313" key="7">
    <source>
        <dbReference type="EMBL" id="RBW68022.1"/>
    </source>
</evidence>
<dbReference type="InterPro" id="IPR000612">
    <property type="entry name" value="PMP3"/>
</dbReference>
<dbReference type="PANTHER" id="PTHR21659">
    <property type="entry name" value="HYDROPHOBIC PROTEIN RCI2 LOW TEMPERATURE AND SALT RESPONSIVE PROTEIN LTI6 -RELATED"/>
    <property type="match status" value="1"/>
</dbReference>
<accession>A0A366XPI7</accession>
<evidence type="ECO:0000256" key="4">
    <source>
        <dbReference type="ARBA" id="ARBA00022989"/>
    </source>
</evidence>
<dbReference type="Proteomes" id="UP000253314">
    <property type="component" value="Unassembled WGS sequence"/>
</dbReference>
<reference evidence="7 8" key="1">
    <citation type="submission" date="2018-07" db="EMBL/GenBank/DDBJ databases">
        <title>Lottiidibacillus patelloidae gen. nov., sp. nov., isolated from the intestinal tract of a marine limpet and the reclassification of B. taeanensis BH030017T, B. algicola KMM 3737T and B. hwajinpoensis SW-72T as genus Lottiidibacillus.</title>
        <authorList>
            <person name="Liu R."/>
            <person name="Huang Z."/>
        </authorList>
    </citation>
    <scope>NUCLEOTIDE SEQUENCE [LARGE SCALE GENOMIC DNA]</scope>
    <source>
        <strain evidence="7 8">BH030017</strain>
    </source>
</reference>
<dbReference type="Pfam" id="PF01679">
    <property type="entry name" value="Pmp3"/>
    <property type="match status" value="1"/>
</dbReference>
<comment type="similarity">
    <text evidence="2">Belongs to the UPF0057 (PMP3) family.</text>
</comment>
<dbReference type="GO" id="GO:0016020">
    <property type="term" value="C:membrane"/>
    <property type="evidence" value="ECO:0007669"/>
    <property type="project" value="UniProtKB-SubCell"/>
</dbReference>
<comment type="subcellular location">
    <subcellularLocation>
        <location evidence="1">Membrane</location>
    </subcellularLocation>
</comment>
<name>A0A366XPI7_9BACI</name>
<evidence type="ECO:0000256" key="5">
    <source>
        <dbReference type="ARBA" id="ARBA00023136"/>
    </source>
</evidence>